<feature type="region of interest" description="Disordered" evidence="1">
    <location>
        <begin position="1"/>
        <end position="53"/>
    </location>
</feature>
<feature type="region of interest" description="Disordered" evidence="1">
    <location>
        <begin position="63"/>
        <end position="82"/>
    </location>
</feature>
<dbReference type="RefSeq" id="XP_064735429.1">
    <property type="nucleotide sequence ID" value="XM_064869932.1"/>
</dbReference>
<name>A0ABR0S397_9EURO</name>
<dbReference type="Proteomes" id="UP001334248">
    <property type="component" value="Unassembled WGS sequence"/>
</dbReference>
<protein>
    <submittedName>
        <fullName evidence="2">Uncharacterized protein</fullName>
    </submittedName>
</protein>
<evidence type="ECO:0000313" key="3">
    <source>
        <dbReference type="Proteomes" id="UP001334248"/>
    </source>
</evidence>
<dbReference type="GeneID" id="89994938"/>
<comment type="caution">
    <text evidence="2">The sequence shown here is derived from an EMBL/GenBank/DDBJ whole genome shotgun (WGS) entry which is preliminary data.</text>
</comment>
<accession>A0ABR0S397</accession>
<reference evidence="2 3" key="1">
    <citation type="journal article" date="2023" name="Res Sq">
        <title>Genomic and morphological characterization of Knufia obscura isolated from the Mars 2020 spacecraft assembly facility.</title>
        <authorList>
            <person name="Chander A.M."/>
            <person name="Teixeira M.M."/>
            <person name="Singh N.K."/>
            <person name="Williams M.P."/>
            <person name="Parker C.W."/>
            <person name="Leo P."/>
            <person name="Stajich J.E."/>
            <person name="Torok T."/>
            <person name="Tighe S."/>
            <person name="Mason C.E."/>
            <person name="Venkateswaran K."/>
        </authorList>
    </citation>
    <scope>NUCLEOTIDE SEQUENCE [LARGE SCALE GENOMIC DNA]</scope>
    <source>
        <strain evidence="2 3">CCFEE 5817</strain>
    </source>
</reference>
<feature type="compositionally biased region" description="Basic and acidic residues" evidence="1">
    <location>
        <begin position="16"/>
        <end position="32"/>
    </location>
</feature>
<evidence type="ECO:0000256" key="1">
    <source>
        <dbReference type="SAM" id="MobiDB-lite"/>
    </source>
</evidence>
<keyword evidence="3" id="KW-1185">Reference proteome</keyword>
<dbReference type="EMBL" id="JAVHJV010000001">
    <property type="protein sequence ID" value="KAK5947339.1"/>
    <property type="molecule type" value="Genomic_DNA"/>
</dbReference>
<proteinExistence type="predicted"/>
<gene>
    <name evidence="2" type="ORF">PMZ80_001489</name>
</gene>
<feature type="region of interest" description="Disordered" evidence="1">
    <location>
        <begin position="159"/>
        <end position="180"/>
    </location>
</feature>
<organism evidence="2 3">
    <name type="scientific">Knufia obscura</name>
    <dbReference type="NCBI Taxonomy" id="1635080"/>
    <lineage>
        <taxon>Eukaryota</taxon>
        <taxon>Fungi</taxon>
        <taxon>Dikarya</taxon>
        <taxon>Ascomycota</taxon>
        <taxon>Pezizomycotina</taxon>
        <taxon>Eurotiomycetes</taxon>
        <taxon>Chaetothyriomycetidae</taxon>
        <taxon>Chaetothyriales</taxon>
        <taxon>Trichomeriaceae</taxon>
        <taxon>Knufia</taxon>
    </lineage>
</organism>
<feature type="compositionally biased region" description="Low complexity" evidence="1">
    <location>
        <begin position="38"/>
        <end position="51"/>
    </location>
</feature>
<sequence length="280" mass="31757">MPAGEHSAAARSRLRYKAERGRGDRSRSRRPELNPTQSLRSSRRASSVSQRDVPQLLCAEELRSQKQKNRKSSPFPLAPSNEIFSSEDLRQLKELNRRSSPVPLQLEAIPASPDVPEFTDPWTSAEQQCMERAALFSRQRRERFVDTALVSPKTCFPKPAALSSPGKSSPTTFENHSPVARKKRDIAHVPASAKWYLWQIFVDEKAPLVLTSIHVDRRYSGEPLTTGWSIDTPMPRIMGVPSAPRPQWPVARSKEYNGEDYGRRKYNRDSGYWGWSASLV</sequence>
<feature type="compositionally biased region" description="Polar residues" evidence="1">
    <location>
        <begin position="165"/>
        <end position="175"/>
    </location>
</feature>
<evidence type="ECO:0000313" key="2">
    <source>
        <dbReference type="EMBL" id="KAK5947339.1"/>
    </source>
</evidence>